<dbReference type="PANTHER" id="PTHR45772:SF1">
    <property type="entry name" value="ABC TRANSPORTER ATP-BINDING PROTEIN"/>
    <property type="match status" value="1"/>
</dbReference>
<dbReference type="PROSITE" id="PS50893">
    <property type="entry name" value="ABC_TRANSPORTER_2"/>
    <property type="match status" value="1"/>
</dbReference>
<keyword evidence="3" id="KW-0547">Nucleotide-binding</keyword>
<evidence type="ECO:0000256" key="2">
    <source>
        <dbReference type="ARBA" id="ARBA00022475"/>
    </source>
</evidence>
<dbReference type="PANTHER" id="PTHR45772">
    <property type="entry name" value="CONSERVED COMPONENT OF ABC TRANSPORTER FOR NATURAL AMINO ACIDS-RELATED"/>
    <property type="match status" value="1"/>
</dbReference>
<comment type="caution">
    <text evidence="6">The sequence shown here is derived from an EMBL/GenBank/DDBJ whole genome shotgun (WGS) entry which is preliminary data.</text>
</comment>
<keyword evidence="2" id="KW-1003">Cell membrane</keyword>
<evidence type="ECO:0000259" key="5">
    <source>
        <dbReference type="PROSITE" id="PS50893"/>
    </source>
</evidence>
<protein>
    <submittedName>
        <fullName evidence="6">ABC transporter ATP-binding protein</fullName>
    </submittedName>
</protein>
<dbReference type="InterPro" id="IPR003439">
    <property type="entry name" value="ABC_transporter-like_ATP-bd"/>
</dbReference>
<keyword evidence="2" id="KW-0472">Membrane</keyword>
<dbReference type="InterPro" id="IPR003593">
    <property type="entry name" value="AAA+_ATPase"/>
</dbReference>
<proteinExistence type="predicted"/>
<dbReference type="CDD" id="cd03219">
    <property type="entry name" value="ABC_Mj1267_LivG_branched"/>
    <property type="match status" value="1"/>
</dbReference>
<keyword evidence="1" id="KW-0813">Transport</keyword>
<reference evidence="7" key="1">
    <citation type="journal article" date="2019" name="Int. J. Syst. Evol. Microbiol.">
        <title>The Global Catalogue of Microorganisms (GCM) 10K type strain sequencing project: providing services to taxonomists for standard genome sequencing and annotation.</title>
        <authorList>
            <consortium name="The Broad Institute Genomics Platform"/>
            <consortium name="The Broad Institute Genome Sequencing Center for Infectious Disease"/>
            <person name="Wu L."/>
            <person name="Ma J."/>
        </authorList>
    </citation>
    <scope>NUCLEOTIDE SEQUENCE [LARGE SCALE GENOMIC DNA]</scope>
    <source>
        <strain evidence="7">CCUG 39402</strain>
    </source>
</reference>
<evidence type="ECO:0000313" key="6">
    <source>
        <dbReference type="EMBL" id="MFC6280039.1"/>
    </source>
</evidence>
<dbReference type="RefSeq" id="WP_371438002.1">
    <property type="nucleotide sequence ID" value="NZ_JBHSRS010000004.1"/>
</dbReference>
<dbReference type="SMART" id="SM00382">
    <property type="entry name" value="AAA"/>
    <property type="match status" value="1"/>
</dbReference>
<feature type="domain" description="ABC transporter" evidence="5">
    <location>
        <begin position="36"/>
        <end position="284"/>
    </location>
</feature>
<keyword evidence="4 6" id="KW-0067">ATP-binding</keyword>
<organism evidence="6 7">
    <name type="scientific">Polaromonas aquatica</name>
    <dbReference type="NCBI Taxonomy" id="332657"/>
    <lineage>
        <taxon>Bacteria</taxon>
        <taxon>Pseudomonadati</taxon>
        <taxon>Pseudomonadota</taxon>
        <taxon>Betaproteobacteria</taxon>
        <taxon>Burkholderiales</taxon>
        <taxon>Comamonadaceae</taxon>
        <taxon>Polaromonas</taxon>
    </lineage>
</organism>
<dbReference type="InterPro" id="IPR051120">
    <property type="entry name" value="ABC_AA/LPS_Transport"/>
</dbReference>
<dbReference type="InterPro" id="IPR027417">
    <property type="entry name" value="P-loop_NTPase"/>
</dbReference>
<sequence>MSTMMDKHLPSNWDSRGEILSFLPRLDEARLGEPLLDISGLSLRFGGVKAVDKMNLDVKRGEIHALVGPNGAGKSTMLNCICGYYRPWEGSILMDGQQIVGRRPDQVAQLGVARVFQRIELFRRMTVLENILVGRHRFMKGGVLSSGLFWGAGYRQESAHQQKVEEVIEFLNLQHVRKAPVGSLSYGLQKRVEIGRALAAEPQLLLLDEPVAGMNLEEKEDVARYLLDIREEVGLTIVLVEHEMDVVMDISDRVTVMSFGCRIASGTPDVVRTDPEVIRSYLGA</sequence>
<dbReference type="Gene3D" id="3.40.50.300">
    <property type="entry name" value="P-loop containing nucleotide triphosphate hydrolases"/>
    <property type="match status" value="1"/>
</dbReference>
<dbReference type="EMBL" id="JBHSRS010000004">
    <property type="protein sequence ID" value="MFC6280039.1"/>
    <property type="molecule type" value="Genomic_DNA"/>
</dbReference>
<gene>
    <name evidence="6" type="ORF">ACFQND_02170</name>
</gene>
<evidence type="ECO:0000256" key="4">
    <source>
        <dbReference type="ARBA" id="ARBA00022840"/>
    </source>
</evidence>
<evidence type="ECO:0000313" key="7">
    <source>
        <dbReference type="Proteomes" id="UP001596270"/>
    </source>
</evidence>
<dbReference type="Pfam" id="PF00005">
    <property type="entry name" value="ABC_tran"/>
    <property type="match status" value="1"/>
</dbReference>
<evidence type="ECO:0000256" key="3">
    <source>
        <dbReference type="ARBA" id="ARBA00022741"/>
    </source>
</evidence>
<evidence type="ECO:0000256" key="1">
    <source>
        <dbReference type="ARBA" id="ARBA00022448"/>
    </source>
</evidence>
<dbReference type="Pfam" id="PF12399">
    <property type="entry name" value="BCA_ABC_TP_C"/>
    <property type="match status" value="1"/>
</dbReference>
<keyword evidence="7" id="KW-1185">Reference proteome</keyword>
<dbReference type="InterPro" id="IPR032823">
    <property type="entry name" value="BCA_ABC_TP_C"/>
</dbReference>
<dbReference type="Proteomes" id="UP001596270">
    <property type="component" value="Unassembled WGS sequence"/>
</dbReference>
<dbReference type="GO" id="GO:0005524">
    <property type="term" value="F:ATP binding"/>
    <property type="evidence" value="ECO:0007669"/>
    <property type="project" value="UniProtKB-KW"/>
</dbReference>
<accession>A0ABW1TQZ9</accession>
<name>A0ABW1TQZ9_9BURK</name>
<dbReference type="SUPFAM" id="SSF52540">
    <property type="entry name" value="P-loop containing nucleoside triphosphate hydrolases"/>
    <property type="match status" value="1"/>
</dbReference>